<dbReference type="AlphaFoldDB" id="A0A844FEQ0"/>
<reference evidence="1 2" key="1">
    <citation type="submission" date="2019-08" db="EMBL/GenBank/DDBJ databases">
        <title>In-depth cultivation of the pig gut microbiome towards novel bacterial diversity and tailored functional studies.</title>
        <authorList>
            <person name="Wylensek D."/>
            <person name="Hitch T.C.A."/>
            <person name="Clavel T."/>
        </authorList>
    </citation>
    <scope>NUCLEOTIDE SEQUENCE [LARGE SCALE GENOMIC DNA]</scope>
    <source>
        <strain evidence="1 2">Med78-601-WT-4W-RMD-3</strain>
    </source>
</reference>
<dbReference type="Proteomes" id="UP000462760">
    <property type="component" value="Unassembled WGS sequence"/>
</dbReference>
<accession>A0A844FEQ0</accession>
<dbReference type="EMBL" id="VULR01000002">
    <property type="protein sequence ID" value="MSS42473.1"/>
    <property type="molecule type" value="Genomic_DNA"/>
</dbReference>
<dbReference type="RefSeq" id="WP_154482267.1">
    <property type="nucleotide sequence ID" value="NZ_VULR01000002.1"/>
</dbReference>
<gene>
    <name evidence="1" type="ORF">FYJ27_01805</name>
</gene>
<proteinExistence type="predicted"/>
<sequence length="63" mass="7460">MDLKLQLDRVEKKLDRILELLEEKGLSNFSKDKINKKEQYSSIKVGELTDKMERKFNLGPYSK</sequence>
<evidence type="ECO:0000313" key="1">
    <source>
        <dbReference type="EMBL" id="MSS42473.1"/>
    </source>
</evidence>
<organism evidence="1 2">
    <name type="scientific">Anaerosalibacter bizertensis</name>
    <dbReference type="NCBI Taxonomy" id="932217"/>
    <lineage>
        <taxon>Bacteria</taxon>
        <taxon>Bacillati</taxon>
        <taxon>Bacillota</taxon>
        <taxon>Tissierellia</taxon>
        <taxon>Tissierellales</taxon>
        <taxon>Sporanaerobacteraceae</taxon>
        <taxon>Anaerosalibacter</taxon>
    </lineage>
</organism>
<comment type="caution">
    <text evidence="1">The sequence shown here is derived from an EMBL/GenBank/DDBJ whole genome shotgun (WGS) entry which is preliminary data.</text>
</comment>
<name>A0A844FEQ0_9FIRM</name>
<protein>
    <submittedName>
        <fullName evidence="1">Uncharacterized protein</fullName>
    </submittedName>
</protein>
<evidence type="ECO:0000313" key="2">
    <source>
        <dbReference type="Proteomes" id="UP000462760"/>
    </source>
</evidence>